<dbReference type="InterPro" id="IPR050662">
    <property type="entry name" value="Sec-metab_biosynth-thioest"/>
</dbReference>
<dbReference type="GO" id="GO:0004521">
    <property type="term" value="F:RNA endonuclease activity"/>
    <property type="evidence" value="ECO:0007669"/>
    <property type="project" value="TreeGrafter"/>
</dbReference>
<dbReference type="OMA" id="GDHVMAW"/>
<dbReference type="SMART" id="SM00849">
    <property type="entry name" value="Lactamase_B"/>
    <property type="match status" value="1"/>
</dbReference>
<feature type="non-terminal residue" evidence="2">
    <location>
        <position position="1"/>
    </location>
</feature>
<dbReference type="Pfam" id="PF17778">
    <property type="entry name" value="WHD_BLACT"/>
    <property type="match status" value="1"/>
</dbReference>
<feature type="non-terminal residue" evidence="2">
    <location>
        <position position="248"/>
    </location>
</feature>
<proteinExistence type="predicted"/>
<keyword evidence="3" id="KW-1185">Reference proteome</keyword>
<evidence type="ECO:0000313" key="2">
    <source>
        <dbReference type="EMBL" id="ETO02342.1"/>
    </source>
</evidence>
<gene>
    <name evidence="2" type="ORF">RFI_35094</name>
</gene>
<dbReference type="PANTHER" id="PTHR23131">
    <property type="entry name" value="ENDORIBONUCLEASE LACTB2"/>
    <property type="match status" value="1"/>
</dbReference>
<evidence type="ECO:0000313" key="3">
    <source>
        <dbReference type="Proteomes" id="UP000023152"/>
    </source>
</evidence>
<dbReference type="InterPro" id="IPR036866">
    <property type="entry name" value="RibonucZ/Hydroxyglut_hydro"/>
</dbReference>
<accession>X6LMH2</accession>
<dbReference type="GO" id="GO:0003727">
    <property type="term" value="F:single-stranded RNA binding"/>
    <property type="evidence" value="ECO:0007669"/>
    <property type="project" value="TreeGrafter"/>
</dbReference>
<dbReference type="EMBL" id="ASPP01036021">
    <property type="protein sequence ID" value="ETO02342.1"/>
    <property type="molecule type" value="Genomic_DNA"/>
</dbReference>
<name>X6LMH2_RETFI</name>
<dbReference type="Pfam" id="PF00753">
    <property type="entry name" value="Lactamase_B"/>
    <property type="match status" value="1"/>
</dbReference>
<dbReference type="InterPro" id="IPR041516">
    <property type="entry name" value="LACTB2_WH"/>
</dbReference>
<dbReference type="SUPFAM" id="SSF56281">
    <property type="entry name" value="Metallo-hydrolase/oxidoreductase"/>
    <property type="match status" value="1"/>
</dbReference>
<comment type="caution">
    <text evidence="2">The sequence shown here is derived from an EMBL/GenBank/DDBJ whole genome shotgun (WGS) entry which is preliminary data.</text>
</comment>
<dbReference type="InterPro" id="IPR001279">
    <property type="entry name" value="Metallo-B-lactamas"/>
</dbReference>
<dbReference type="InterPro" id="IPR036388">
    <property type="entry name" value="WH-like_DNA-bd_sf"/>
</dbReference>
<dbReference type="OrthoDB" id="17458at2759"/>
<dbReference type="PANTHER" id="PTHR23131:SF0">
    <property type="entry name" value="ENDORIBONUCLEASE LACTB2"/>
    <property type="match status" value="1"/>
</dbReference>
<dbReference type="AlphaFoldDB" id="X6LMH2"/>
<dbReference type="Gene3D" id="1.10.10.10">
    <property type="entry name" value="Winged helix-like DNA-binding domain superfamily/Winged helix DNA-binding domain"/>
    <property type="match status" value="1"/>
</dbReference>
<sequence length="248" mass="28696">NRRILIDTGEGKEKYGELVQTLKKQEGIKGLKGVIITHWHLDHSSGLSQVLDLFETKEEIPVYKYGNEDKDKKLFASDTKRFTLKYVKHGDIIIVDDETTLECIYTPGHTSDHIALYCKQEKAIFSGDCILGYGTAVFDDLYTYMKSLETLLKYDCEIMYSGHGPVITKPLDKIREYIEHRNKRENQIIEQLIKYKQTGLTSNQLVQFIYVDTPSHLYYAAEKNVLNHLSKLITENKVQKLSDHKFIL</sequence>
<dbReference type="Proteomes" id="UP000023152">
    <property type="component" value="Unassembled WGS sequence"/>
</dbReference>
<organism evidence="2 3">
    <name type="scientific">Reticulomyxa filosa</name>
    <dbReference type="NCBI Taxonomy" id="46433"/>
    <lineage>
        <taxon>Eukaryota</taxon>
        <taxon>Sar</taxon>
        <taxon>Rhizaria</taxon>
        <taxon>Retaria</taxon>
        <taxon>Foraminifera</taxon>
        <taxon>Monothalamids</taxon>
        <taxon>Reticulomyxidae</taxon>
        <taxon>Reticulomyxa</taxon>
    </lineage>
</organism>
<feature type="domain" description="Metallo-beta-lactamase" evidence="1">
    <location>
        <begin position="1"/>
        <end position="163"/>
    </location>
</feature>
<reference evidence="2 3" key="1">
    <citation type="journal article" date="2013" name="Curr. Biol.">
        <title>The Genome of the Foraminiferan Reticulomyxa filosa.</title>
        <authorList>
            <person name="Glockner G."/>
            <person name="Hulsmann N."/>
            <person name="Schleicher M."/>
            <person name="Noegel A.A."/>
            <person name="Eichinger L."/>
            <person name="Gallinger C."/>
            <person name="Pawlowski J."/>
            <person name="Sierra R."/>
            <person name="Euteneuer U."/>
            <person name="Pillet L."/>
            <person name="Moustafa A."/>
            <person name="Platzer M."/>
            <person name="Groth M."/>
            <person name="Szafranski K."/>
            <person name="Schliwa M."/>
        </authorList>
    </citation>
    <scope>NUCLEOTIDE SEQUENCE [LARGE SCALE GENOMIC DNA]</scope>
</reference>
<protein>
    <submittedName>
        <fullName evidence="2">Beta-lactamase-like protein 2</fullName>
    </submittedName>
</protein>
<evidence type="ECO:0000259" key="1">
    <source>
        <dbReference type="SMART" id="SM00849"/>
    </source>
</evidence>
<dbReference type="GO" id="GO:0005759">
    <property type="term" value="C:mitochondrial matrix"/>
    <property type="evidence" value="ECO:0007669"/>
    <property type="project" value="TreeGrafter"/>
</dbReference>
<dbReference type="Gene3D" id="3.60.15.10">
    <property type="entry name" value="Ribonuclease Z/Hydroxyacylglutathione hydrolase-like"/>
    <property type="match status" value="1"/>
</dbReference>